<evidence type="ECO:0000256" key="3">
    <source>
        <dbReference type="ARBA" id="ARBA00022723"/>
    </source>
</evidence>
<keyword evidence="5" id="KW-0378">Hydrolase</keyword>
<dbReference type="Gene3D" id="3.50.30.30">
    <property type="match status" value="1"/>
</dbReference>
<dbReference type="InterPro" id="IPR007484">
    <property type="entry name" value="Peptidase_M28"/>
</dbReference>
<protein>
    <submittedName>
        <fullName evidence="9">M28 family peptidase</fullName>
    </submittedName>
</protein>
<keyword evidence="6" id="KW-0862">Zinc</keyword>
<keyword evidence="4 7" id="KW-0732">Signal</keyword>
<evidence type="ECO:0000256" key="5">
    <source>
        <dbReference type="ARBA" id="ARBA00022801"/>
    </source>
</evidence>
<dbReference type="EMBL" id="JAHYBX010000007">
    <property type="protein sequence ID" value="MCA1857396.1"/>
    <property type="molecule type" value="Genomic_DNA"/>
</dbReference>
<proteinExistence type="predicted"/>
<evidence type="ECO:0000256" key="4">
    <source>
        <dbReference type="ARBA" id="ARBA00022729"/>
    </source>
</evidence>
<accession>A0ABS7YCH1</accession>
<dbReference type="InterPro" id="IPR045175">
    <property type="entry name" value="M28_fam"/>
</dbReference>
<dbReference type="Pfam" id="PF04389">
    <property type="entry name" value="Peptidase_M28"/>
    <property type="match status" value="1"/>
</dbReference>
<dbReference type="Proteomes" id="UP001198602">
    <property type="component" value="Unassembled WGS sequence"/>
</dbReference>
<keyword evidence="3" id="KW-0479">Metal-binding</keyword>
<dbReference type="RefSeq" id="WP_225239616.1">
    <property type="nucleotide sequence ID" value="NZ_JAHYBX010000007.1"/>
</dbReference>
<keyword evidence="2" id="KW-0645">Protease</keyword>
<organism evidence="9 10">
    <name type="scientific">Massilia hydrophila</name>
    <dbReference type="NCBI Taxonomy" id="3044279"/>
    <lineage>
        <taxon>Bacteria</taxon>
        <taxon>Pseudomonadati</taxon>
        <taxon>Pseudomonadota</taxon>
        <taxon>Betaproteobacteria</taxon>
        <taxon>Burkholderiales</taxon>
        <taxon>Oxalobacteraceae</taxon>
        <taxon>Telluria group</taxon>
        <taxon>Massilia</taxon>
    </lineage>
</organism>
<keyword evidence="1" id="KW-0031">Aminopeptidase</keyword>
<evidence type="ECO:0000259" key="8">
    <source>
        <dbReference type="Pfam" id="PF04389"/>
    </source>
</evidence>
<gene>
    <name evidence="9" type="ORF">LE190_15890</name>
</gene>
<reference evidence="9 10" key="1">
    <citation type="submission" date="2021-07" db="EMBL/GenBank/DDBJ databases">
        <title>Characterization of Violacein-producing bacteria and related species.</title>
        <authorList>
            <person name="Wilson H.S."/>
            <person name="De Leon M.E."/>
        </authorList>
    </citation>
    <scope>NUCLEOTIDE SEQUENCE [LARGE SCALE GENOMIC DNA]</scope>
    <source>
        <strain evidence="9 10">HSC-2F05</strain>
    </source>
</reference>
<dbReference type="Gene3D" id="3.40.630.10">
    <property type="entry name" value="Zn peptidases"/>
    <property type="match status" value="1"/>
</dbReference>
<evidence type="ECO:0000256" key="7">
    <source>
        <dbReference type="SAM" id="SignalP"/>
    </source>
</evidence>
<keyword evidence="10" id="KW-1185">Reference proteome</keyword>
<feature type="signal peptide" evidence="7">
    <location>
        <begin position="1"/>
        <end position="22"/>
    </location>
</feature>
<feature type="domain" description="Peptidase M28" evidence="8">
    <location>
        <begin position="293"/>
        <end position="519"/>
    </location>
</feature>
<evidence type="ECO:0000313" key="9">
    <source>
        <dbReference type="EMBL" id="MCA1857396.1"/>
    </source>
</evidence>
<feature type="chain" id="PRO_5045207116" evidence="7">
    <location>
        <begin position="23"/>
        <end position="550"/>
    </location>
</feature>
<sequence length="550" mass="59114">MRPLSLALAHAAALTLSSSAFAQAPRLAEPVLRGHLAFLADDLLEGRGTGQRGGALAVRYLETQAAIAGLQPAYPGAADGGYRQKVEIEGSRLLPGSAVSFEVGGQRLAPETGKDIVFGTASGRPDLAFDAPLLFVGYGVAAPEEHWDDYKGVDVKGRMLVMMVNDPQPTAQEPQRFGGKAYTWYGRWMYKFEEAARRGAAGVLLIHTLPSASYPWSVPANGFSRERFHLAGGGNGVEGWLHEDMARRLFAAAGFELDVLRAQAERRDFRPVDLKARARVALKSAIRTVEQYNVVGIVPGTDPKLKRQAVVYSAHWDHLGIDEAPPAGGATDARKDRIYNGAVDNASGAAALLAMAAEAAKRPALRTQVFLWPAAEEQGLLGSAAYVRNPVLPLADTAADLNLDSLNFVGLTRDIGVPGAERSTLVETAAVVARNMGLKLAPRIPDLSGAYFRADHFNFAKAGVPAFNVGSAVFSGDGHFEFAHDHAASSEKMVGFKRDYHQVSDEYRASWDLAGMLQQAQFTFNLGYAVANADAMPRWKQGDPFGSVKR</sequence>
<dbReference type="InterPro" id="IPR046450">
    <property type="entry name" value="PA_dom_sf"/>
</dbReference>
<evidence type="ECO:0000256" key="6">
    <source>
        <dbReference type="ARBA" id="ARBA00022833"/>
    </source>
</evidence>
<dbReference type="SUPFAM" id="SSF53187">
    <property type="entry name" value="Zn-dependent exopeptidases"/>
    <property type="match status" value="1"/>
</dbReference>
<dbReference type="SUPFAM" id="SSF52025">
    <property type="entry name" value="PA domain"/>
    <property type="match status" value="1"/>
</dbReference>
<evidence type="ECO:0000256" key="1">
    <source>
        <dbReference type="ARBA" id="ARBA00022438"/>
    </source>
</evidence>
<comment type="caution">
    <text evidence="9">The sequence shown here is derived from an EMBL/GenBank/DDBJ whole genome shotgun (WGS) entry which is preliminary data.</text>
</comment>
<dbReference type="PANTHER" id="PTHR12147">
    <property type="entry name" value="METALLOPEPTIDASE M28 FAMILY MEMBER"/>
    <property type="match status" value="1"/>
</dbReference>
<name>A0ABS7YCH1_9BURK</name>
<dbReference type="PANTHER" id="PTHR12147:SF56">
    <property type="entry name" value="AMINOPEPTIDASE YDR415C-RELATED"/>
    <property type="match status" value="1"/>
</dbReference>
<evidence type="ECO:0000313" key="10">
    <source>
        <dbReference type="Proteomes" id="UP001198602"/>
    </source>
</evidence>
<evidence type="ECO:0000256" key="2">
    <source>
        <dbReference type="ARBA" id="ARBA00022670"/>
    </source>
</evidence>